<dbReference type="CDD" id="cd06225">
    <property type="entry name" value="HAMP"/>
    <property type="match status" value="1"/>
</dbReference>
<dbReference type="Proteomes" id="UP001196980">
    <property type="component" value="Unassembled WGS sequence"/>
</dbReference>
<dbReference type="InterPro" id="IPR003660">
    <property type="entry name" value="HAMP_dom"/>
</dbReference>
<dbReference type="PANTHER" id="PTHR43155">
    <property type="entry name" value="CYCLIC DI-GMP PHOSPHODIESTERASE PA4108-RELATED"/>
    <property type="match status" value="1"/>
</dbReference>
<dbReference type="CDD" id="cd00077">
    <property type="entry name" value="HDc"/>
    <property type="match status" value="1"/>
</dbReference>
<dbReference type="PROSITE" id="PS51832">
    <property type="entry name" value="HD_GYP"/>
    <property type="match status" value="1"/>
</dbReference>
<keyword evidence="6" id="KW-1185">Reference proteome</keyword>
<dbReference type="EMBL" id="JABXWD010000003">
    <property type="protein sequence ID" value="MBV6340037.1"/>
    <property type="molecule type" value="Genomic_DNA"/>
</dbReference>
<evidence type="ECO:0000313" key="5">
    <source>
        <dbReference type="EMBL" id="MBV6340037.1"/>
    </source>
</evidence>
<dbReference type="PANTHER" id="PTHR43155:SF2">
    <property type="entry name" value="CYCLIC DI-GMP PHOSPHODIESTERASE PA4108"/>
    <property type="match status" value="1"/>
</dbReference>
<evidence type="ECO:0000256" key="2">
    <source>
        <dbReference type="SAM" id="Phobius"/>
    </source>
</evidence>
<dbReference type="InterPro" id="IPR037522">
    <property type="entry name" value="HD_GYP_dom"/>
</dbReference>
<evidence type="ECO:0000313" key="6">
    <source>
        <dbReference type="Proteomes" id="UP001196980"/>
    </source>
</evidence>
<feature type="transmembrane region" description="Helical" evidence="2">
    <location>
        <begin position="187"/>
        <end position="209"/>
    </location>
</feature>
<accession>A0ABS6RTU0</accession>
<keyword evidence="2" id="KW-0812">Transmembrane</keyword>
<dbReference type="Pfam" id="PF00672">
    <property type="entry name" value="HAMP"/>
    <property type="match status" value="1"/>
</dbReference>
<dbReference type="Pfam" id="PF13487">
    <property type="entry name" value="HD_5"/>
    <property type="match status" value="1"/>
</dbReference>
<feature type="coiled-coil region" evidence="1">
    <location>
        <begin position="253"/>
        <end position="280"/>
    </location>
</feature>
<sequence>MRWKFLAVAEGLVVSVVAIFTAINIFTHAATLKDELHMQSVTIKEAMKDRANDLADALDTMIEEALVTGGISGLTKQMEKYVEAGKDTGEPAYIILMDNDSTALIHTLSPQLRYTKLTEPEDAFAIAQHKRTINEFAKNGNEYMELIVAVQYASNPWGVLRIGYSSKRLNQMIQDTQNAINIKTRELIVQSIVVAIVSVIISLVIALIFSGKLVAPLTNLTKMVEAISKGDFSAAEQISTSSNDEIGLLARNFVEMTRNMKASHEQIEQYEKATEKAIEEPTIEDPTNAETEKVKPKPTPDVIKSEHIHAFFTFTDNSKASVEASDTKVGSVIFEESDIVYARAENLFKHIGKQVDVQSEVRFLAEKLMHTCSIDEDIALGTLLIRQNTRYTIKHPLHTAIVCEVVARKLGWSAQDRLSLLSAAITMNITIIELQEMLYHQKTPLTDKQRSEIQGHPVEAMEFLKRNNVTDTLWLNAVLQHHEAIDGKGYPKGLTGEDVCGAARIIYAADLYCAQITGRNYRRRLSPAVAIRDIVINKEQKFDVNVANAFMENLGFYPPGSFVMLKNNDIAIVTKRGKKANTPIVHTVVKGDGSTPSTPLLRSTSMYEFSVTGIAHNVPTIKVNRNQLWGNDVS</sequence>
<dbReference type="RefSeq" id="WP_218250655.1">
    <property type="nucleotide sequence ID" value="NZ_JABXWD010000003.1"/>
</dbReference>
<feature type="domain" description="HAMP" evidence="3">
    <location>
        <begin position="211"/>
        <end position="265"/>
    </location>
</feature>
<feature type="domain" description="HD-GYP" evidence="4">
    <location>
        <begin position="370"/>
        <end position="566"/>
    </location>
</feature>
<gene>
    <name evidence="5" type="ORF">HWQ67_00410</name>
</gene>
<dbReference type="SMART" id="SM00304">
    <property type="entry name" value="HAMP"/>
    <property type="match status" value="1"/>
</dbReference>
<evidence type="ECO:0000256" key="1">
    <source>
        <dbReference type="SAM" id="Coils"/>
    </source>
</evidence>
<name>A0ABS6RTU0_9BACT</name>
<keyword evidence="2" id="KW-1133">Transmembrane helix</keyword>
<keyword evidence="2" id="KW-0472">Membrane</keyword>
<protein>
    <submittedName>
        <fullName evidence="5">HAMP domain-containing protein</fullName>
    </submittedName>
</protein>
<reference evidence="5 6" key="1">
    <citation type="journal article" date="2020" name="J Geophys Res Biogeosci">
        <title>Magnetotaxis as an Adaptation to Enable Bacterial Shuttling of Microbial Sulfur and Sulfur Cycling Across Aquatic Oxic#Anoxic Interfaces.</title>
        <authorList>
            <person name="Li J."/>
            <person name="Liu P."/>
            <person name="Wang J."/>
            <person name="Roberts A.P."/>
            <person name="Pan Y."/>
        </authorList>
    </citation>
    <scope>NUCLEOTIDE SEQUENCE [LARGE SCALE GENOMIC DNA]</scope>
    <source>
        <strain evidence="5 6">MYR-1_YQ</strain>
    </source>
</reference>
<dbReference type="PROSITE" id="PS50885">
    <property type="entry name" value="HAMP"/>
    <property type="match status" value="1"/>
</dbReference>
<comment type="caution">
    <text evidence="5">The sequence shown here is derived from an EMBL/GenBank/DDBJ whole genome shotgun (WGS) entry which is preliminary data.</text>
</comment>
<evidence type="ECO:0000259" key="3">
    <source>
        <dbReference type="PROSITE" id="PS50885"/>
    </source>
</evidence>
<dbReference type="InterPro" id="IPR003607">
    <property type="entry name" value="HD/PDEase_dom"/>
</dbReference>
<organism evidence="5 6">
    <name type="scientific">Candidatus Magnetobacterium casense</name>
    <dbReference type="NCBI Taxonomy" id="1455061"/>
    <lineage>
        <taxon>Bacteria</taxon>
        <taxon>Pseudomonadati</taxon>
        <taxon>Nitrospirota</taxon>
        <taxon>Thermodesulfovibrionia</taxon>
        <taxon>Thermodesulfovibrionales</taxon>
        <taxon>Candidatus Magnetobacteriaceae</taxon>
        <taxon>Candidatus Magnetobacterium</taxon>
    </lineage>
</organism>
<feature type="transmembrane region" description="Helical" evidence="2">
    <location>
        <begin position="6"/>
        <end position="26"/>
    </location>
</feature>
<evidence type="ECO:0000259" key="4">
    <source>
        <dbReference type="PROSITE" id="PS51832"/>
    </source>
</evidence>
<keyword evidence="1" id="KW-0175">Coiled coil</keyword>
<proteinExistence type="predicted"/>